<protein>
    <submittedName>
        <fullName evidence="2">Uncharacterized protein</fullName>
    </submittedName>
</protein>
<evidence type="ECO:0000313" key="2">
    <source>
        <dbReference type="EMBL" id="GIL40162.1"/>
    </source>
</evidence>
<keyword evidence="3" id="KW-1185">Reference proteome</keyword>
<evidence type="ECO:0000256" key="1">
    <source>
        <dbReference type="SAM" id="MobiDB-lite"/>
    </source>
</evidence>
<dbReference type="Gene3D" id="3.30.1150.10">
    <property type="match status" value="1"/>
</dbReference>
<feature type="region of interest" description="Disordered" evidence="1">
    <location>
        <begin position="48"/>
        <end position="175"/>
    </location>
</feature>
<dbReference type="SUPFAM" id="SSF74653">
    <property type="entry name" value="TolA/TonB C-terminal domain"/>
    <property type="match status" value="1"/>
</dbReference>
<dbReference type="Proteomes" id="UP000681075">
    <property type="component" value="Unassembled WGS sequence"/>
</dbReference>
<proteinExistence type="predicted"/>
<dbReference type="EMBL" id="BOPV01000001">
    <property type="protein sequence ID" value="GIL40162.1"/>
    <property type="molecule type" value="Genomic_DNA"/>
</dbReference>
<gene>
    <name evidence="2" type="ORF">TMPK1_23990</name>
</gene>
<accession>A0A8S8XDZ4</accession>
<reference evidence="2" key="1">
    <citation type="submission" date="2021-02" db="EMBL/GenBank/DDBJ databases">
        <title>Genome sequence of Rhodospirillales sp. strain TMPK1 isolated from soil.</title>
        <authorList>
            <person name="Nakai R."/>
            <person name="Kusada H."/>
            <person name="Tamaki H."/>
        </authorList>
    </citation>
    <scope>NUCLEOTIDE SEQUENCE</scope>
    <source>
        <strain evidence="2">TMPK1</strain>
    </source>
</reference>
<sequence length="288" mass="31385">MRRSVWFSIGVHAAVIVLCLVGLPFLHSKPVELPPPVPVDIVSDVPTTTKVAEPTPKPKDPTPEPPKPVPEFKPPPAPKVAEVPSPEPLPTPDMPKLEKAAPPRDPLAMKMPDLAKIEPDQNKLEMPKIELKKKEEPKKPAPDMDSVLKNLSKLQPSPQKTDQPTKEKTAPVQQQQSAIAQVAQQMSAGEMDALIQQLGKCWNIPAGARDAQNLNVDIRIQVNPDRTVRSIDIVDKARYGSDGFFRAAADAAVRALRSPACSPLALPPDKASLWKDMVIGFNPKEMLG</sequence>
<name>A0A8S8XDZ4_9PROT</name>
<evidence type="ECO:0000313" key="3">
    <source>
        <dbReference type="Proteomes" id="UP000681075"/>
    </source>
</evidence>
<comment type="caution">
    <text evidence="2">The sequence shown here is derived from an EMBL/GenBank/DDBJ whole genome shotgun (WGS) entry which is preliminary data.</text>
</comment>
<feature type="compositionally biased region" description="Basic and acidic residues" evidence="1">
    <location>
        <begin position="113"/>
        <end position="142"/>
    </location>
</feature>
<feature type="compositionally biased region" description="Polar residues" evidence="1">
    <location>
        <begin position="152"/>
        <end position="162"/>
    </location>
</feature>
<feature type="compositionally biased region" description="Pro residues" evidence="1">
    <location>
        <begin position="63"/>
        <end position="78"/>
    </location>
</feature>
<dbReference type="AlphaFoldDB" id="A0A8S8XDZ4"/>
<dbReference type="RefSeq" id="WP_420243271.1">
    <property type="nucleotide sequence ID" value="NZ_BOPV01000001.1"/>
</dbReference>
<organism evidence="2 3">
    <name type="scientific">Roseiterribacter gracilis</name>
    <dbReference type="NCBI Taxonomy" id="2812848"/>
    <lineage>
        <taxon>Bacteria</taxon>
        <taxon>Pseudomonadati</taxon>
        <taxon>Pseudomonadota</taxon>
        <taxon>Alphaproteobacteria</taxon>
        <taxon>Rhodospirillales</taxon>
        <taxon>Roseiterribacteraceae</taxon>
        <taxon>Roseiterribacter</taxon>
    </lineage>
</organism>